<keyword evidence="5" id="KW-1185">Reference proteome</keyword>
<name>A0ABX5Y5N9_9BACT</name>
<dbReference type="InterPro" id="IPR029058">
    <property type="entry name" value="AB_hydrolase_fold"/>
</dbReference>
<dbReference type="InterPro" id="IPR049492">
    <property type="entry name" value="BD-FAE-like_dom"/>
</dbReference>
<dbReference type="Proteomes" id="UP000318081">
    <property type="component" value="Chromosome"/>
</dbReference>
<evidence type="ECO:0000259" key="3">
    <source>
        <dbReference type="Pfam" id="PF20434"/>
    </source>
</evidence>
<feature type="chain" id="PRO_5046129962" evidence="2">
    <location>
        <begin position="23"/>
        <end position="340"/>
    </location>
</feature>
<organism evidence="4 5">
    <name type="scientific">Stieleria magnilauensis</name>
    <dbReference type="NCBI Taxonomy" id="2527963"/>
    <lineage>
        <taxon>Bacteria</taxon>
        <taxon>Pseudomonadati</taxon>
        <taxon>Planctomycetota</taxon>
        <taxon>Planctomycetia</taxon>
        <taxon>Pirellulales</taxon>
        <taxon>Pirellulaceae</taxon>
        <taxon>Stieleria</taxon>
    </lineage>
</organism>
<dbReference type="EMBL" id="CP036432">
    <property type="protein sequence ID" value="QDV88525.1"/>
    <property type="molecule type" value="Genomic_DNA"/>
</dbReference>
<feature type="signal peptide" evidence="2">
    <location>
        <begin position="1"/>
        <end position="22"/>
    </location>
</feature>
<dbReference type="GO" id="GO:0106435">
    <property type="term" value="F:carboxylesterase activity"/>
    <property type="evidence" value="ECO:0007669"/>
    <property type="project" value="UniProtKB-EC"/>
</dbReference>
<gene>
    <name evidence="4" type="primary">nlhH_7</name>
    <name evidence="4" type="ORF">TBK1r_75590</name>
</gene>
<evidence type="ECO:0000256" key="1">
    <source>
        <dbReference type="ARBA" id="ARBA00022801"/>
    </source>
</evidence>
<evidence type="ECO:0000256" key="2">
    <source>
        <dbReference type="SAM" id="SignalP"/>
    </source>
</evidence>
<dbReference type="Gene3D" id="3.40.50.1820">
    <property type="entry name" value="alpha/beta hydrolase"/>
    <property type="match status" value="1"/>
</dbReference>
<evidence type="ECO:0000313" key="4">
    <source>
        <dbReference type="EMBL" id="QDV88525.1"/>
    </source>
</evidence>
<reference evidence="4 5" key="1">
    <citation type="submission" date="2019-02" db="EMBL/GenBank/DDBJ databases">
        <title>Deep-cultivation of Planctomycetes and their phenomic and genomic characterization uncovers novel biology.</title>
        <authorList>
            <person name="Wiegand S."/>
            <person name="Jogler M."/>
            <person name="Boedeker C."/>
            <person name="Pinto D."/>
            <person name="Vollmers J."/>
            <person name="Rivas-Marin E."/>
            <person name="Kohn T."/>
            <person name="Peeters S.H."/>
            <person name="Heuer A."/>
            <person name="Rast P."/>
            <person name="Oberbeckmann S."/>
            <person name="Bunk B."/>
            <person name="Jeske O."/>
            <person name="Meyerdierks A."/>
            <person name="Storesund J.E."/>
            <person name="Kallscheuer N."/>
            <person name="Luecker S."/>
            <person name="Lage O.M."/>
            <person name="Pohl T."/>
            <person name="Merkel B.J."/>
            <person name="Hornburger P."/>
            <person name="Mueller R.-W."/>
            <person name="Bruemmer F."/>
            <person name="Labrenz M."/>
            <person name="Spormann A.M."/>
            <person name="Op den Camp H."/>
            <person name="Overmann J."/>
            <person name="Amann R."/>
            <person name="Jetten M.S.M."/>
            <person name="Mascher T."/>
            <person name="Medema M.H."/>
            <person name="Devos D.P."/>
            <person name="Kaster A.-K."/>
            <person name="Ovreas L."/>
            <person name="Rohde M."/>
            <person name="Galperin M.Y."/>
            <person name="Jogler C."/>
        </authorList>
    </citation>
    <scope>NUCLEOTIDE SEQUENCE [LARGE SCALE GENOMIC DNA]</scope>
    <source>
        <strain evidence="4 5">TBK1r</strain>
    </source>
</reference>
<proteinExistence type="predicted"/>
<dbReference type="EC" id="3.1.1.1" evidence="4"/>
<dbReference type="PANTHER" id="PTHR48081">
    <property type="entry name" value="AB HYDROLASE SUPERFAMILY PROTEIN C4A8.06C"/>
    <property type="match status" value="1"/>
</dbReference>
<keyword evidence="1 4" id="KW-0378">Hydrolase</keyword>
<dbReference type="Pfam" id="PF20434">
    <property type="entry name" value="BD-FAE"/>
    <property type="match status" value="1"/>
</dbReference>
<dbReference type="SUPFAM" id="SSF53474">
    <property type="entry name" value="alpha/beta-Hydrolases"/>
    <property type="match status" value="1"/>
</dbReference>
<feature type="domain" description="BD-FAE-like" evidence="3">
    <location>
        <begin position="103"/>
        <end position="300"/>
    </location>
</feature>
<keyword evidence="2" id="KW-0732">Signal</keyword>
<protein>
    <submittedName>
        <fullName evidence="4">Carboxylesterase NlhH</fullName>
        <ecNumber evidence="4">3.1.1.1</ecNumber>
    </submittedName>
</protein>
<dbReference type="InterPro" id="IPR050300">
    <property type="entry name" value="GDXG_lipolytic_enzyme"/>
</dbReference>
<evidence type="ECO:0000313" key="5">
    <source>
        <dbReference type="Proteomes" id="UP000318081"/>
    </source>
</evidence>
<accession>A0ABX5Y5N9</accession>
<dbReference type="PANTHER" id="PTHR48081:SF13">
    <property type="entry name" value="ALPHA_BETA HYDROLASE"/>
    <property type="match status" value="1"/>
</dbReference>
<sequence>MRRQRIKKRPICVLVGTCTVFAGICSSEIAAIAVDPAGGPTPPVAADSAPERPKATAFGVKKVADLRFCGTDDDDLGSAGRCDVYLPQPKTPSQQASGAAPDRRWPVVLVVHGGGWATGDKWTMERHARDLAGNGFAAVAINYRHAPNSKFPDQVDDVRSALVWITENAPTYHWDTERVGLYGYSAGGHLVSLVATLADEPWQSVRQTTSWPQQDERWNKLPSIGAVCIGGPPTDFRQLPPDNTSLAFFLGGSRRELPNVYTAASPICFTSPKDPPFQIIHGEADWIVPINNAKNFHQALVDADVESSLHTLPGNGHLFAFLSPKLTDWMLKFFDEQLTK</sequence>